<feature type="compositionally biased region" description="Low complexity" evidence="1">
    <location>
        <begin position="85"/>
        <end position="97"/>
    </location>
</feature>
<evidence type="ECO:0000256" key="1">
    <source>
        <dbReference type="SAM" id="MobiDB-lite"/>
    </source>
</evidence>
<name>A0A545UPT2_9HYPO</name>
<proteinExistence type="predicted"/>
<feature type="compositionally biased region" description="Low complexity" evidence="1">
    <location>
        <begin position="42"/>
        <end position="51"/>
    </location>
</feature>
<feature type="compositionally biased region" description="Polar residues" evidence="1">
    <location>
        <begin position="1"/>
        <end position="21"/>
    </location>
</feature>
<feature type="region of interest" description="Disordered" evidence="1">
    <location>
        <begin position="214"/>
        <end position="288"/>
    </location>
</feature>
<sequence length="341" mass="37033">MRAANSILTSFTCGGQLTANKADTKQRLRKGRFTSGGGGGSARPDSPRPGSAKMAPASSRPWSRYPPRTAETRNMRPNQHRPRLRQQQQQQQQQQPQQNPPPRAIPLTSSADRPRDGRAAPAAVRKRVSFHGAPCSSSTTSSASDVRLPDATGPARERRRRARLRDVETPRCCAWTGALRACMSKAWGGSSAGFKSKAVPDAARVPAPRAPAAQVCRCRHGQTSHDTDAPHHDGSPPARPCSSSSSSSGSSSSSSSSSSGNDKDPPYPILPRKYTLLGDSAGDAAPGDLRRQLARYPTTTDVSRQLLLRPESRSVAGEQSEAHFRVSRRKELEWQKRRYWV</sequence>
<reference evidence="2 3" key="1">
    <citation type="journal article" date="2019" name="Appl. Microbiol. Biotechnol.">
        <title>Genome sequence of Isaria javanica and comparative genome analysis insights into family S53 peptidase evolution in fungal entomopathogens.</title>
        <authorList>
            <person name="Lin R."/>
            <person name="Zhang X."/>
            <person name="Xin B."/>
            <person name="Zou M."/>
            <person name="Gao Y."/>
            <person name="Qin F."/>
            <person name="Hu Q."/>
            <person name="Xie B."/>
            <person name="Cheng X."/>
        </authorList>
    </citation>
    <scope>NUCLEOTIDE SEQUENCE [LARGE SCALE GENOMIC DNA]</scope>
    <source>
        <strain evidence="2 3">IJ1G</strain>
    </source>
</reference>
<feature type="region of interest" description="Disordered" evidence="1">
    <location>
        <begin position="1"/>
        <end position="165"/>
    </location>
</feature>
<keyword evidence="3" id="KW-1185">Reference proteome</keyword>
<evidence type="ECO:0000313" key="3">
    <source>
        <dbReference type="Proteomes" id="UP000315783"/>
    </source>
</evidence>
<dbReference type="Proteomes" id="UP000315783">
    <property type="component" value="Unassembled WGS sequence"/>
</dbReference>
<feature type="compositionally biased region" description="Basic and acidic residues" evidence="1">
    <location>
        <begin position="223"/>
        <end position="234"/>
    </location>
</feature>
<comment type="caution">
    <text evidence="2">The sequence shown here is derived from an EMBL/GenBank/DDBJ whole genome shotgun (WGS) entry which is preliminary data.</text>
</comment>
<dbReference type="EMBL" id="SPUK01000019">
    <property type="protein sequence ID" value="TQV91474.1"/>
    <property type="molecule type" value="Genomic_DNA"/>
</dbReference>
<dbReference type="AlphaFoldDB" id="A0A545UPT2"/>
<feature type="compositionally biased region" description="Low complexity" evidence="1">
    <location>
        <begin position="242"/>
        <end position="260"/>
    </location>
</feature>
<gene>
    <name evidence="2" type="ORF">IF1G_09973</name>
</gene>
<accession>A0A545UPT2</accession>
<evidence type="ECO:0000313" key="2">
    <source>
        <dbReference type="EMBL" id="TQV91474.1"/>
    </source>
</evidence>
<organism evidence="2 3">
    <name type="scientific">Cordyceps javanica</name>
    <dbReference type="NCBI Taxonomy" id="43265"/>
    <lineage>
        <taxon>Eukaryota</taxon>
        <taxon>Fungi</taxon>
        <taxon>Dikarya</taxon>
        <taxon>Ascomycota</taxon>
        <taxon>Pezizomycotina</taxon>
        <taxon>Sordariomycetes</taxon>
        <taxon>Hypocreomycetidae</taxon>
        <taxon>Hypocreales</taxon>
        <taxon>Cordycipitaceae</taxon>
        <taxon>Cordyceps</taxon>
    </lineage>
</organism>
<protein>
    <submittedName>
        <fullName evidence="2">Uncharacterized protein</fullName>
    </submittedName>
</protein>